<feature type="region of interest" description="Disordered" evidence="1">
    <location>
        <begin position="130"/>
        <end position="283"/>
    </location>
</feature>
<accession>A0AA36D1M9</accession>
<feature type="compositionally biased region" description="Polar residues" evidence="1">
    <location>
        <begin position="134"/>
        <end position="144"/>
    </location>
</feature>
<proteinExistence type="predicted"/>
<evidence type="ECO:0000313" key="3">
    <source>
        <dbReference type="EMBL" id="CAJ0578425.1"/>
    </source>
</evidence>
<dbReference type="AlphaFoldDB" id="A0AA36D1M9"/>
<organism evidence="3 4">
    <name type="scientific">Mesorhabditis spiculigera</name>
    <dbReference type="NCBI Taxonomy" id="96644"/>
    <lineage>
        <taxon>Eukaryota</taxon>
        <taxon>Metazoa</taxon>
        <taxon>Ecdysozoa</taxon>
        <taxon>Nematoda</taxon>
        <taxon>Chromadorea</taxon>
        <taxon>Rhabditida</taxon>
        <taxon>Rhabditina</taxon>
        <taxon>Rhabditomorpha</taxon>
        <taxon>Rhabditoidea</taxon>
        <taxon>Rhabditidae</taxon>
        <taxon>Mesorhabditinae</taxon>
        <taxon>Mesorhabditis</taxon>
    </lineage>
</organism>
<feature type="compositionally biased region" description="Polar residues" evidence="1">
    <location>
        <begin position="390"/>
        <end position="402"/>
    </location>
</feature>
<dbReference type="InterPro" id="IPR036020">
    <property type="entry name" value="WW_dom_sf"/>
</dbReference>
<sequence length="416" mass="47742">MNRTVGDWSEQTSSSGKRYYYHRISEVSQWEKPEEWKEWERQEEERKKLAAMASAARPGIPAASYQGNPLAQNNYLNHPPPPPPPISSLNLTSVTNHGYTNPYGPGPLATQVSFPVNLTNFAPAHVASPRNLHQHQSAVSTPSSGLHREARENRPERDRARDLQSFRERERSQQKTSPRDRDRERPRETERNNHVQPSTSHYKDSNSHDVPSSSFHDDDRNTTPSRKRLEERPRLSADERPVKTPRLEREREEKTTEMNGGPANHETNGGGDSIPQETGSAGSVPMDIEDERTESNELQELAKFYDPQLAEKTLREMSLEEDHKGLMDMMIDTSKLIFKRRDFIVKFYSSHSCTVVLEARAEATDIRIKYNREMQRMIDQRRQEKKEKPATTSNFLPATTDIHTLPTTTSNFMNLA</sequence>
<feature type="compositionally biased region" description="Polar residues" evidence="1">
    <location>
        <begin position="65"/>
        <end position="76"/>
    </location>
</feature>
<dbReference type="EMBL" id="CATQJA010002653">
    <property type="protein sequence ID" value="CAJ0578425.1"/>
    <property type="molecule type" value="Genomic_DNA"/>
</dbReference>
<feature type="compositionally biased region" description="Basic and acidic residues" evidence="1">
    <location>
        <begin position="379"/>
        <end position="389"/>
    </location>
</feature>
<dbReference type="CDD" id="cd00201">
    <property type="entry name" value="WW"/>
    <property type="match status" value="1"/>
</dbReference>
<dbReference type="SUPFAM" id="SSF51045">
    <property type="entry name" value="WW domain"/>
    <property type="match status" value="1"/>
</dbReference>
<feature type="non-terminal residue" evidence="3">
    <location>
        <position position="416"/>
    </location>
</feature>
<feature type="compositionally biased region" description="Basic and acidic residues" evidence="1">
    <location>
        <begin position="215"/>
        <end position="256"/>
    </location>
</feature>
<feature type="domain" description="WW" evidence="2">
    <location>
        <begin position="8"/>
        <end position="35"/>
    </location>
</feature>
<evidence type="ECO:0000313" key="4">
    <source>
        <dbReference type="Proteomes" id="UP001177023"/>
    </source>
</evidence>
<reference evidence="3" key="1">
    <citation type="submission" date="2023-06" db="EMBL/GenBank/DDBJ databases">
        <authorList>
            <person name="Delattre M."/>
        </authorList>
    </citation>
    <scope>NUCLEOTIDE SEQUENCE</scope>
    <source>
        <strain evidence="3">AF72</strain>
    </source>
</reference>
<feature type="region of interest" description="Disordered" evidence="1">
    <location>
        <begin position="379"/>
        <end position="402"/>
    </location>
</feature>
<dbReference type="PROSITE" id="PS01159">
    <property type="entry name" value="WW_DOMAIN_1"/>
    <property type="match status" value="1"/>
</dbReference>
<protein>
    <recommendedName>
        <fullName evidence="2">WW domain-containing protein</fullName>
    </recommendedName>
</protein>
<dbReference type="PROSITE" id="PS50020">
    <property type="entry name" value="WW_DOMAIN_2"/>
    <property type="match status" value="1"/>
</dbReference>
<feature type="compositionally biased region" description="Basic and acidic residues" evidence="1">
    <location>
        <begin position="146"/>
        <end position="193"/>
    </location>
</feature>
<dbReference type="Pfam" id="PF00397">
    <property type="entry name" value="WW"/>
    <property type="match status" value="1"/>
</dbReference>
<name>A0AA36D1M9_9BILA</name>
<dbReference type="Gene3D" id="2.20.70.10">
    <property type="match status" value="1"/>
</dbReference>
<keyword evidence="4" id="KW-1185">Reference proteome</keyword>
<gene>
    <name evidence="3" type="ORF">MSPICULIGERA_LOCUS16683</name>
</gene>
<dbReference type="Proteomes" id="UP001177023">
    <property type="component" value="Unassembled WGS sequence"/>
</dbReference>
<comment type="caution">
    <text evidence="3">The sequence shown here is derived from an EMBL/GenBank/DDBJ whole genome shotgun (WGS) entry which is preliminary data.</text>
</comment>
<evidence type="ECO:0000256" key="1">
    <source>
        <dbReference type="SAM" id="MobiDB-lite"/>
    </source>
</evidence>
<feature type="region of interest" description="Disordered" evidence="1">
    <location>
        <begin position="50"/>
        <end position="93"/>
    </location>
</feature>
<dbReference type="SMART" id="SM00456">
    <property type="entry name" value="WW"/>
    <property type="match status" value="1"/>
</dbReference>
<dbReference type="InterPro" id="IPR001202">
    <property type="entry name" value="WW_dom"/>
</dbReference>
<evidence type="ECO:0000259" key="2">
    <source>
        <dbReference type="PROSITE" id="PS50020"/>
    </source>
</evidence>